<comment type="subcellular location">
    <subcellularLocation>
        <location evidence="1">Cell membrane</location>
        <topology evidence="1">Multi-pass membrane protein</topology>
    </subcellularLocation>
</comment>
<evidence type="ECO:0000313" key="12">
    <source>
        <dbReference type="Proteomes" id="UP000887577"/>
    </source>
</evidence>
<feature type="transmembrane region" description="Helical" evidence="10">
    <location>
        <begin position="319"/>
        <end position="339"/>
    </location>
</feature>
<keyword evidence="7" id="KW-0675">Receptor</keyword>
<dbReference type="GO" id="GO:0004993">
    <property type="term" value="F:G protein-coupled serotonin receptor activity"/>
    <property type="evidence" value="ECO:0007669"/>
    <property type="project" value="TreeGrafter"/>
</dbReference>
<dbReference type="WBParaSite" id="PSU_v2.g1743.t1">
    <property type="protein sequence ID" value="PSU_v2.g1743.t1"/>
    <property type="gene ID" value="PSU_v2.g1743"/>
</dbReference>
<dbReference type="PANTHER" id="PTHR24247">
    <property type="entry name" value="5-HYDROXYTRYPTAMINE RECEPTOR"/>
    <property type="match status" value="1"/>
</dbReference>
<dbReference type="PROSITE" id="PS50262">
    <property type="entry name" value="G_PROTEIN_RECEP_F1_2"/>
    <property type="match status" value="1"/>
</dbReference>
<evidence type="ECO:0000256" key="1">
    <source>
        <dbReference type="ARBA" id="ARBA00004651"/>
    </source>
</evidence>
<keyword evidence="2" id="KW-1003">Cell membrane</keyword>
<feature type="region of interest" description="Disordered" evidence="9">
    <location>
        <begin position="88"/>
        <end position="110"/>
    </location>
</feature>
<feature type="transmembrane region" description="Helical" evidence="10">
    <location>
        <begin position="359"/>
        <end position="378"/>
    </location>
</feature>
<feature type="compositionally biased region" description="Polar residues" evidence="9">
    <location>
        <begin position="237"/>
        <end position="259"/>
    </location>
</feature>
<dbReference type="Proteomes" id="UP000887577">
    <property type="component" value="Unplaced"/>
</dbReference>
<name>A0A914YDB8_9BILA</name>
<reference evidence="13" key="1">
    <citation type="submission" date="2022-11" db="UniProtKB">
        <authorList>
            <consortium name="WormBaseParasite"/>
        </authorList>
    </citation>
    <scope>IDENTIFICATION</scope>
</reference>
<dbReference type="GO" id="GO:0005886">
    <property type="term" value="C:plasma membrane"/>
    <property type="evidence" value="ECO:0007669"/>
    <property type="project" value="UniProtKB-SubCell"/>
</dbReference>
<feature type="region of interest" description="Disordered" evidence="9">
    <location>
        <begin position="47"/>
        <end position="70"/>
    </location>
</feature>
<dbReference type="GO" id="GO:0007187">
    <property type="term" value="P:G protein-coupled receptor signaling pathway, coupled to cyclic nucleotide second messenger"/>
    <property type="evidence" value="ECO:0007669"/>
    <property type="project" value="TreeGrafter"/>
</dbReference>
<feature type="compositionally biased region" description="Low complexity" evidence="9">
    <location>
        <begin position="206"/>
        <end position="220"/>
    </location>
</feature>
<dbReference type="PRINTS" id="PR00237">
    <property type="entry name" value="GPCRRHODOPSN"/>
</dbReference>
<organism evidence="12 13">
    <name type="scientific">Panagrolaimus superbus</name>
    <dbReference type="NCBI Taxonomy" id="310955"/>
    <lineage>
        <taxon>Eukaryota</taxon>
        <taxon>Metazoa</taxon>
        <taxon>Ecdysozoa</taxon>
        <taxon>Nematoda</taxon>
        <taxon>Chromadorea</taxon>
        <taxon>Rhabditida</taxon>
        <taxon>Tylenchina</taxon>
        <taxon>Panagrolaimomorpha</taxon>
        <taxon>Panagrolaimoidea</taxon>
        <taxon>Panagrolaimidae</taxon>
        <taxon>Panagrolaimus</taxon>
    </lineage>
</organism>
<evidence type="ECO:0000256" key="10">
    <source>
        <dbReference type="SAM" id="Phobius"/>
    </source>
</evidence>
<feature type="domain" description="G-protein coupled receptors family 1 profile" evidence="11">
    <location>
        <begin position="300"/>
        <end position="375"/>
    </location>
</feature>
<keyword evidence="4 10" id="KW-1133">Transmembrane helix</keyword>
<feature type="compositionally biased region" description="Basic and acidic residues" evidence="9">
    <location>
        <begin position="47"/>
        <end position="60"/>
    </location>
</feature>
<evidence type="ECO:0000256" key="7">
    <source>
        <dbReference type="ARBA" id="ARBA00023170"/>
    </source>
</evidence>
<sequence>MANGIHQAAKNLEKKAKAKEHRHIALLLTQRLGTQVGVSLMLQSRKSDGSIHNDNTKDSGYHTGNLAPGNHSEVTTLEIIKEKVPKEQVIRRQKLSGSQYRSNKNHPPLRSVKSATLTVNHNDTSETITPDEDKKFQKSRRRSSKFIQKEENIQEYNQINVTDENGHITSTIEYANDEEPEQPRPGFFRRMMQWFTRPIPAHQNTRSRSSSTTSSCSSSSEMPNMNNHPHHRRKKSSAANPTVTITRENKTKTSVTTLNPERDRSDPFLSTMGVSRKVSTLSSFTKDTRDRVLQSLFSPIVALNRGRKQTRAEKRAHKAFRTITFIVGFFAILWSPYYVVATVYGFCKGECIPSLLYNLSYYMCYLNSSGNPFAYALANRQFRSAFGRILRGNFHRVT</sequence>
<dbReference type="Gene3D" id="1.20.1070.10">
    <property type="entry name" value="Rhodopsin 7-helix transmembrane proteins"/>
    <property type="match status" value="1"/>
</dbReference>
<evidence type="ECO:0000256" key="9">
    <source>
        <dbReference type="SAM" id="MobiDB-lite"/>
    </source>
</evidence>
<feature type="region of interest" description="Disordered" evidence="9">
    <location>
        <begin position="123"/>
        <end position="149"/>
    </location>
</feature>
<dbReference type="InterPro" id="IPR017452">
    <property type="entry name" value="GPCR_Rhodpsn_7TM"/>
</dbReference>
<evidence type="ECO:0000313" key="13">
    <source>
        <dbReference type="WBParaSite" id="PSU_v2.g1743.t1"/>
    </source>
</evidence>
<keyword evidence="3 10" id="KW-0812">Transmembrane</keyword>
<keyword evidence="12" id="KW-1185">Reference proteome</keyword>
<dbReference type="GO" id="GO:0030425">
    <property type="term" value="C:dendrite"/>
    <property type="evidence" value="ECO:0007669"/>
    <property type="project" value="TreeGrafter"/>
</dbReference>
<dbReference type="PANTHER" id="PTHR24247:SF184">
    <property type="entry name" value="MUSCARINIC ACETYLCHOLINE RECEPTOR GAR-1-RELATED"/>
    <property type="match status" value="1"/>
</dbReference>
<accession>A0A914YDB8</accession>
<evidence type="ECO:0000256" key="2">
    <source>
        <dbReference type="ARBA" id="ARBA00022475"/>
    </source>
</evidence>
<dbReference type="GO" id="GO:0007197">
    <property type="term" value="P:adenylate cyclase-inhibiting G protein-coupled acetylcholine receptor signaling pathway"/>
    <property type="evidence" value="ECO:0007669"/>
    <property type="project" value="TreeGrafter"/>
</dbReference>
<evidence type="ECO:0000259" key="11">
    <source>
        <dbReference type="PROSITE" id="PS50262"/>
    </source>
</evidence>
<keyword evidence="8" id="KW-0807">Transducer</keyword>
<proteinExistence type="predicted"/>
<dbReference type="AlphaFoldDB" id="A0A914YDB8"/>
<evidence type="ECO:0000256" key="3">
    <source>
        <dbReference type="ARBA" id="ARBA00022692"/>
    </source>
</evidence>
<evidence type="ECO:0000256" key="6">
    <source>
        <dbReference type="ARBA" id="ARBA00023136"/>
    </source>
</evidence>
<dbReference type="Pfam" id="PF00001">
    <property type="entry name" value="7tm_1"/>
    <property type="match status" value="1"/>
</dbReference>
<dbReference type="InterPro" id="IPR000276">
    <property type="entry name" value="GPCR_Rhodpsn"/>
</dbReference>
<dbReference type="GO" id="GO:0045202">
    <property type="term" value="C:synapse"/>
    <property type="evidence" value="ECO:0007669"/>
    <property type="project" value="TreeGrafter"/>
</dbReference>
<keyword evidence="6 10" id="KW-0472">Membrane</keyword>
<feature type="region of interest" description="Disordered" evidence="9">
    <location>
        <begin position="198"/>
        <end position="269"/>
    </location>
</feature>
<protein>
    <submittedName>
        <fullName evidence="13">G-protein coupled receptors family 1 profile domain-containing protein</fullName>
    </submittedName>
</protein>
<evidence type="ECO:0000256" key="5">
    <source>
        <dbReference type="ARBA" id="ARBA00023040"/>
    </source>
</evidence>
<dbReference type="SUPFAM" id="SSF81321">
    <property type="entry name" value="Family A G protein-coupled receptor-like"/>
    <property type="match status" value="1"/>
</dbReference>
<keyword evidence="5" id="KW-0297">G-protein coupled receptor</keyword>
<evidence type="ECO:0000256" key="8">
    <source>
        <dbReference type="ARBA" id="ARBA00023224"/>
    </source>
</evidence>
<dbReference type="GO" id="GO:0016907">
    <property type="term" value="F:G protein-coupled acetylcholine receptor activity"/>
    <property type="evidence" value="ECO:0007669"/>
    <property type="project" value="TreeGrafter"/>
</dbReference>
<evidence type="ECO:0000256" key="4">
    <source>
        <dbReference type="ARBA" id="ARBA00022989"/>
    </source>
</evidence>